<dbReference type="PATRIC" id="fig|1938.3.peg.4737"/>
<comment type="caution">
    <text evidence="1">The sequence shown here is derived from an EMBL/GenBank/DDBJ whole genome shotgun (WGS) entry which is preliminary data.</text>
</comment>
<sequence>MTAAPRPTLPDGLEPGEGIRWTGSGVVLVDILAGRLLSAPDDPTAPLRTIAQLPVPLGAVAPLAGHLGTWVAGTGICLLHPDGTVDRLARLPARQPAGVCLAHDVLHITSARVGLAAPGREDGALFTARVDVPGTPTPACRLDRARQPAATGDPA</sequence>
<dbReference type="OrthoDB" id="2633250at2"/>
<name>A0A0J7ZK57_STRVR</name>
<dbReference type="AlphaFoldDB" id="A0A0J7ZK57"/>
<dbReference type="Proteomes" id="UP000037432">
    <property type="component" value="Unassembled WGS sequence"/>
</dbReference>
<organism evidence="1 2">
    <name type="scientific">Streptomyces viridochromogenes</name>
    <dbReference type="NCBI Taxonomy" id="1938"/>
    <lineage>
        <taxon>Bacteria</taxon>
        <taxon>Bacillati</taxon>
        <taxon>Actinomycetota</taxon>
        <taxon>Actinomycetes</taxon>
        <taxon>Kitasatosporales</taxon>
        <taxon>Streptomycetaceae</taxon>
        <taxon>Streptomyces</taxon>
    </lineage>
</organism>
<reference evidence="1 2" key="1">
    <citation type="submission" date="2015-06" db="EMBL/GenBank/DDBJ databases">
        <authorList>
            <person name="Ju K.-S."/>
            <person name="Doroghazi J.R."/>
            <person name="Metcalf W.W."/>
        </authorList>
    </citation>
    <scope>NUCLEOTIDE SEQUENCE [LARGE SCALE GENOMIC DNA]</scope>
    <source>
        <strain evidence="1 2">NRRL 3414</strain>
    </source>
</reference>
<evidence type="ECO:0000313" key="2">
    <source>
        <dbReference type="Proteomes" id="UP000037432"/>
    </source>
</evidence>
<dbReference type="Gene3D" id="2.120.10.30">
    <property type="entry name" value="TolB, C-terminal domain"/>
    <property type="match status" value="1"/>
</dbReference>
<proteinExistence type="predicted"/>
<evidence type="ECO:0000313" key="1">
    <source>
        <dbReference type="EMBL" id="KMS76411.1"/>
    </source>
</evidence>
<dbReference type="EMBL" id="LFNT01000003">
    <property type="protein sequence ID" value="KMS76411.1"/>
    <property type="molecule type" value="Genomic_DNA"/>
</dbReference>
<dbReference type="RefSeq" id="WP_048579668.1">
    <property type="nucleotide sequence ID" value="NZ_LFNT01000003.1"/>
</dbReference>
<dbReference type="InterPro" id="IPR011042">
    <property type="entry name" value="6-blade_b-propeller_TolB-like"/>
</dbReference>
<gene>
    <name evidence="1" type="ORF">ACM01_04180</name>
</gene>
<protein>
    <submittedName>
        <fullName evidence="1">Uncharacterized protein</fullName>
    </submittedName>
</protein>
<accession>A0A0J7ZK57</accession>
<dbReference type="SUPFAM" id="SSF63829">
    <property type="entry name" value="Calcium-dependent phosphotriesterase"/>
    <property type="match status" value="1"/>
</dbReference>